<proteinExistence type="predicted"/>
<evidence type="ECO:0008006" key="3">
    <source>
        <dbReference type="Google" id="ProtNLM"/>
    </source>
</evidence>
<dbReference type="EMBL" id="CADCWD010000061">
    <property type="protein sequence ID" value="CAA9538861.1"/>
    <property type="molecule type" value="Genomic_DNA"/>
</dbReference>
<reference evidence="2" key="1">
    <citation type="submission" date="2020-02" db="EMBL/GenBank/DDBJ databases">
        <authorList>
            <person name="Meier V. D."/>
        </authorList>
    </citation>
    <scope>NUCLEOTIDE SEQUENCE</scope>
    <source>
        <strain evidence="2">AVDCRST_MAG23</strain>
    </source>
</reference>
<evidence type="ECO:0000256" key="1">
    <source>
        <dbReference type="SAM" id="SignalP"/>
    </source>
</evidence>
<gene>
    <name evidence="2" type="ORF">AVDCRST_MAG23-1717</name>
</gene>
<accession>A0A6J4U2A6</accession>
<feature type="signal peptide" evidence="1">
    <location>
        <begin position="1"/>
        <end position="17"/>
    </location>
</feature>
<organism evidence="2">
    <name type="scientific">uncultured Sphingosinicella sp</name>
    <dbReference type="NCBI Taxonomy" id="478748"/>
    <lineage>
        <taxon>Bacteria</taxon>
        <taxon>Pseudomonadati</taxon>
        <taxon>Pseudomonadota</taxon>
        <taxon>Alphaproteobacteria</taxon>
        <taxon>Sphingomonadales</taxon>
        <taxon>Sphingosinicellaceae</taxon>
        <taxon>Sphingosinicella</taxon>
        <taxon>environmental samples</taxon>
    </lineage>
</organism>
<feature type="chain" id="PRO_5026878704" description="DUF4410 domain-containing protein" evidence="1">
    <location>
        <begin position="18"/>
        <end position="179"/>
    </location>
</feature>
<name>A0A6J4U2A6_9SPHN</name>
<keyword evidence="1" id="KW-0732">Signal</keyword>
<sequence length="179" mass="19000">MRLSRFFALFLLLLACACTSRTEQVLPLSRSIVGASQVKRIELVVTPQARASIAAMDERALQKKAVGGYAAAPFAQLLPDMIMEATRRAGLTSGRELKLQIEVDEFDTASAGAAIFGREDRLAGTVFVTDAGTGEALGQLYVDVNARASGLIGLATRGGVRERIAEAFATRIANALSGR</sequence>
<dbReference type="AlphaFoldDB" id="A0A6J4U2A6"/>
<dbReference type="PROSITE" id="PS51257">
    <property type="entry name" value="PROKAR_LIPOPROTEIN"/>
    <property type="match status" value="1"/>
</dbReference>
<evidence type="ECO:0000313" key="2">
    <source>
        <dbReference type="EMBL" id="CAA9538861.1"/>
    </source>
</evidence>
<protein>
    <recommendedName>
        <fullName evidence="3">DUF4410 domain-containing protein</fullName>
    </recommendedName>
</protein>